<keyword evidence="9" id="KW-0411">Iron-sulfur</keyword>
<organism evidence="13 14">
    <name type="scientific">Vanilla planifolia</name>
    <name type="common">Vanilla</name>
    <dbReference type="NCBI Taxonomy" id="51239"/>
    <lineage>
        <taxon>Eukaryota</taxon>
        <taxon>Viridiplantae</taxon>
        <taxon>Streptophyta</taxon>
        <taxon>Embryophyta</taxon>
        <taxon>Tracheophyta</taxon>
        <taxon>Spermatophyta</taxon>
        <taxon>Magnoliopsida</taxon>
        <taxon>Liliopsida</taxon>
        <taxon>Asparagales</taxon>
        <taxon>Orchidaceae</taxon>
        <taxon>Vanilloideae</taxon>
        <taxon>Vanilleae</taxon>
        <taxon>Vanilla</taxon>
    </lineage>
</organism>
<keyword evidence="10" id="KW-0472">Membrane</keyword>
<dbReference type="AlphaFoldDB" id="A0A835UR20"/>
<dbReference type="InterPro" id="IPR017941">
    <property type="entry name" value="Rieske_2Fe-2S"/>
</dbReference>
<feature type="compositionally biased region" description="Basic and acidic residues" evidence="11">
    <location>
        <begin position="30"/>
        <end position="59"/>
    </location>
</feature>
<keyword evidence="6" id="KW-1133">Transmembrane helix</keyword>
<evidence type="ECO:0000256" key="6">
    <source>
        <dbReference type="ARBA" id="ARBA00022989"/>
    </source>
</evidence>
<feature type="domain" description="Rieske" evidence="12">
    <location>
        <begin position="139"/>
        <end position="231"/>
    </location>
</feature>
<dbReference type="PROSITE" id="PS51296">
    <property type="entry name" value="RIESKE"/>
    <property type="match status" value="1"/>
</dbReference>
<dbReference type="GO" id="GO:0005737">
    <property type="term" value="C:cytoplasm"/>
    <property type="evidence" value="ECO:0007669"/>
    <property type="project" value="TreeGrafter"/>
</dbReference>
<dbReference type="OrthoDB" id="2019706at2759"/>
<keyword evidence="4" id="KW-0479">Metal-binding</keyword>
<dbReference type="InterPro" id="IPR050584">
    <property type="entry name" value="Cholesterol_7-desaturase"/>
</dbReference>
<evidence type="ECO:0000256" key="4">
    <source>
        <dbReference type="ARBA" id="ARBA00022723"/>
    </source>
</evidence>
<evidence type="ECO:0000256" key="9">
    <source>
        <dbReference type="ARBA" id="ARBA00023014"/>
    </source>
</evidence>
<comment type="subcellular location">
    <subcellularLocation>
        <location evidence="1">Membrane</location>
    </subcellularLocation>
</comment>
<sequence>MSLPYASREQRRDLLLRLQSEEELLGNGKTRKEESIGTIRRLEAGKPGDAKEQIENRPPKEELAKAISGGDYVACYLLPMGGSSPAILHGRLNGWHGSISSPVSTSDSEAVAVQEGVSATDPFTSGDVSAEKFDWYSHWYPLAPVFDLDKRAPRSLTVLGLDVVVWWDRAKERWRVFEDRCPHRLAPLSEGRIDPLGRLQCVYHGWCFDGSGSCQLIPQSPLDGPPVHTSNKASATSYACYVQNNILWFWPRVEAWDKDALTKSKPPCVPELDDPSYTCTMGTKRFPLLANVVQLHEEHVDKLIDIKDVIRSFTYVEPHGQELVKSLPHNKPTVSRDKDALELAICDDWDGKISKVEYQDMGKPLDMTLEERSTNFHYILRIHVTSA</sequence>
<dbReference type="Proteomes" id="UP000636800">
    <property type="component" value="Unassembled WGS sequence"/>
</dbReference>
<feature type="region of interest" description="Disordered" evidence="11">
    <location>
        <begin position="24"/>
        <end position="59"/>
    </location>
</feature>
<evidence type="ECO:0000256" key="5">
    <source>
        <dbReference type="ARBA" id="ARBA00022946"/>
    </source>
</evidence>
<proteinExistence type="predicted"/>
<dbReference type="PANTHER" id="PTHR21266">
    <property type="entry name" value="IRON-SULFUR DOMAIN CONTAINING PROTEIN"/>
    <property type="match status" value="1"/>
</dbReference>
<keyword evidence="2" id="KW-0812">Transmembrane</keyword>
<dbReference type="Pfam" id="PF00355">
    <property type="entry name" value="Rieske"/>
    <property type="match status" value="1"/>
</dbReference>
<dbReference type="Gene3D" id="2.102.10.10">
    <property type="entry name" value="Rieske [2Fe-2S] iron-sulphur domain"/>
    <property type="match status" value="1"/>
</dbReference>
<keyword evidence="8" id="KW-0408">Iron</keyword>
<gene>
    <name evidence="13" type="ORF">HPP92_017542</name>
</gene>
<name>A0A835UR20_VANPL</name>
<dbReference type="EMBL" id="JADCNL010000008">
    <property type="protein sequence ID" value="KAG0470842.1"/>
    <property type="molecule type" value="Genomic_DNA"/>
</dbReference>
<accession>A0A835UR20</accession>
<protein>
    <recommendedName>
        <fullName evidence="12">Rieske domain-containing protein</fullName>
    </recommendedName>
</protein>
<evidence type="ECO:0000256" key="1">
    <source>
        <dbReference type="ARBA" id="ARBA00004370"/>
    </source>
</evidence>
<keyword evidence="14" id="KW-1185">Reference proteome</keyword>
<keyword evidence="5" id="KW-0809">Transit peptide</keyword>
<evidence type="ECO:0000256" key="11">
    <source>
        <dbReference type="SAM" id="MobiDB-lite"/>
    </source>
</evidence>
<dbReference type="GO" id="GO:0051537">
    <property type="term" value="F:2 iron, 2 sulfur cluster binding"/>
    <property type="evidence" value="ECO:0007669"/>
    <property type="project" value="UniProtKB-KW"/>
</dbReference>
<evidence type="ECO:0000256" key="3">
    <source>
        <dbReference type="ARBA" id="ARBA00022714"/>
    </source>
</evidence>
<evidence type="ECO:0000313" key="14">
    <source>
        <dbReference type="Proteomes" id="UP000636800"/>
    </source>
</evidence>
<dbReference type="InterPro" id="IPR036922">
    <property type="entry name" value="Rieske_2Fe-2S_sf"/>
</dbReference>
<evidence type="ECO:0000256" key="2">
    <source>
        <dbReference type="ARBA" id="ARBA00022692"/>
    </source>
</evidence>
<evidence type="ECO:0000256" key="8">
    <source>
        <dbReference type="ARBA" id="ARBA00023004"/>
    </source>
</evidence>
<reference evidence="13 14" key="1">
    <citation type="journal article" date="2020" name="Nat. Food">
        <title>A phased Vanilla planifolia genome enables genetic improvement of flavour and production.</title>
        <authorList>
            <person name="Hasing T."/>
            <person name="Tang H."/>
            <person name="Brym M."/>
            <person name="Khazi F."/>
            <person name="Huang T."/>
            <person name="Chambers A.H."/>
        </authorList>
    </citation>
    <scope>NUCLEOTIDE SEQUENCE [LARGE SCALE GENOMIC DNA]</scope>
    <source>
        <tissue evidence="13">Leaf</tissue>
    </source>
</reference>
<evidence type="ECO:0000256" key="7">
    <source>
        <dbReference type="ARBA" id="ARBA00023002"/>
    </source>
</evidence>
<dbReference type="GO" id="GO:0016020">
    <property type="term" value="C:membrane"/>
    <property type="evidence" value="ECO:0007669"/>
    <property type="project" value="UniProtKB-SubCell"/>
</dbReference>
<dbReference type="SUPFAM" id="SSF50022">
    <property type="entry name" value="ISP domain"/>
    <property type="match status" value="1"/>
</dbReference>
<dbReference type="GO" id="GO:0046872">
    <property type="term" value="F:metal ion binding"/>
    <property type="evidence" value="ECO:0007669"/>
    <property type="project" value="UniProtKB-KW"/>
</dbReference>
<keyword evidence="3" id="KW-0001">2Fe-2S</keyword>
<dbReference type="PANTHER" id="PTHR21266:SF32">
    <property type="entry name" value="CHOLESTEROL 7-DESATURASE NVD"/>
    <property type="match status" value="1"/>
</dbReference>
<dbReference type="GO" id="GO:0016491">
    <property type="term" value="F:oxidoreductase activity"/>
    <property type="evidence" value="ECO:0007669"/>
    <property type="project" value="UniProtKB-KW"/>
</dbReference>
<evidence type="ECO:0000313" key="13">
    <source>
        <dbReference type="EMBL" id="KAG0470842.1"/>
    </source>
</evidence>
<comment type="caution">
    <text evidence="13">The sequence shown here is derived from an EMBL/GenBank/DDBJ whole genome shotgun (WGS) entry which is preliminary data.</text>
</comment>
<evidence type="ECO:0000259" key="12">
    <source>
        <dbReference type="PROSITE" id="PS51296"/>
    </source>
</evidence>
<keyword evidence="7" id="KW-0560">Oxidoreductase</keyword>
<evidence type="ECO:0000256" key="10">
    <source>
        <dbReference type="ARBA" id="ARBA00023136"/>
    </source>
</evidence>